<dbReference type="GO" id="GO:0015095">
    <property type="term" value="F:magnesium ion transmembrane transporter activity"/>
    <property type="evidence" value="ECO:0007669"/>
    <property type="project" value="UniProtKB-UniRule"/>
</dbReference>
<dbReference type="PANTHER" id="PTHR46494">
    <property type="entry name" value="CORA FAMILY METAL ION TRANSPORTER (EUROFUNG)"/>
    <property type="match status" value="1"/>
</dbReference>
<keyword evidence="3 8" id="KW-0813">Transport</keyword>
<keyword evidence="7 8" id="KW-0472">Membrane</keyword>
<dbReference type="Proteomes" id="UP000294325">
    <property type="component" value="Chromosome"/>
</dbReference>
<dbReference type="SUPFAM" id="SSF144083">
    <property type="entry name" value="Magnesium transport protein CorA, transmembrane region"/>
    <property type="match status" value="1"/>
</dbReference>
<dbReference type="CDD" id="cd12828">
    <property type="entry name" value="TmCorA-like_1"/>
    <property type="match status" value="1"/>
</dbReference>
<dbReference type="InterPro" id="IPR045861">
    <property type="entry name" value="CorA_cytoplasmic_dom"/>
</dbReference>
<dbReference type="GO" id="GO:0050897">
    <property type="term" value="F:cobalt ion binding"/>
    <property type="evidence" value="ECO:0007669"/>
    <property type="project" value="TreeGrafter"/>
</dbReference>
<dbReference type="Gene3D" id="1.20.58.340">
    <property type="entry name" value="Magnesium transport protein CorA, transmembrane region"/>
    <property type="match status" value="2"/>
</dbReference>
<evidence type="ECO:0000313" key="10">
    <source>
        <dbReference type="Proteomes" id="UP000294325"/>
    </source>
</evidence>
<dbReference type="GO" id="GO:0000287">
    <property type="term" value="F:magnesium ion binding"/>
    <property type="evidence" value="ECO:0007669"/>
    <property type="project" value="TreeGrafter"/>
</dbReference>
<evidence type="ECO:0000256" key="6">
    <source>
        <dbReference type="ARBA" id="ARBA00022989"/>
    </source>
</evidence>
<feature type="transmembrane region" description="Helical" evidence="8">
    <location>
        <begin position="290"/>
        <end position="311"/>
    </location>
</feature>
<comment type="similarity">
    <text evidence="2 8">Belongs to the CorA metal ion transporter (MIT) (TC 1.A.35) family.</text>
</comment>
<protein>
    <recommendedName>
        <fullName evidence="8">Magnesium transport protein CorA</fullName>
    </recommendedName>
</protein>
<dbReference type="InterPro" id="IPR002523">
    <property type="entry name" value="MgTranspt_CorA/ZnTranspt_ZntB"/>
</dbReference>
<name>A0A4P7C6A1_9GAMM</name>
<keyword evidence="6 8" id="KW-1133">Transmembrane helix</keyword>
<feature type="transmembrane region" description="Helical" evidence="8">
    <location>
        <begin position="331"/>
        <end position="352"/>
    </location>
</feature>
<dbReference type="FunFam" id="1.20.58.340:FF:000012">
    <property type="entry name" value="Magnesium transport protein CorA"/>
    <property type="match status" value="1"/>
</dbReference>
<gene>
    <name evidence="8 9" type="primary">corA</name>
    <name evidence="9" type="ORF">E3U44_14945</name>
</gene>
<evidence type="ECO:0000256" key="3">
    <source>
        <dbReference type="ARBA" id="ARBA00022448"/>
    </source>
</evidence>
<evidence type="ECO:0000313" key="9">
    <source>
        <dbReference type="EMBL" id="QBQ56596.1"/>
    </source>
</evidence>
<dbReference type="SUPFAM" id="SSF143865">
    <property type="entry name" value="CorA soluble domain-like"/>
    <property type="match status" value="1"/>
</dbReference>
<comment type="subcellular location">
    <subcellularLocation>
        <location evidence="1">Cell membrane</location>
        <topology evidence="1">Multi-pass membrane protein</topology>
    </subcellularLocation>
    <subcellularLocation>
        <location evidence="8">Membrane</location>
        <topology evidence="8">Multi-pass membrane protein</topology>
    </subcellularLocation>
</comment>
<dbReference type="InterPro" id="IPR045863">
    <property type="entry name" value="CorA_TM1_TM2"/>
</dbReference>
<evidence type="ECO:0000256" key="7">
    <source>
        <dbReference type="ARBA" id="ARBA00023136"/>
    </source>
</evidence>
<dbReference type="NCBIfam" id="TIGR00383">
    <property type="entry name" value="corA"/>
    <property type="match status" value="1"/>
</dbReference>
<keyword evidence="8" id="KW-0406">Ion transport</keyword>
<dbReference type="InterPro" id="IPR004488">
    <property type="entry name" value="Mg/Co-transport_prot_CorA"/>
</dbReference>
<dbReference type="GO" id="GO:0015087">
    <property type="term" value="F:cobalt ion transmembrane transporter activity"/>
    <property type="evidence" value="ECO:0007669"/>
    <property type="project" value="UniProtKB-UniRule"/>
</dbReference>
<keyword evidence="8" id="KW-0460">Magnesium</keyword>
<dbReference type="PANTHER" id="PTHR46494:SF1">
    <property type="entry name" value="CORA FAMILY METAL ION TRANSPORTER (EUROFUNG)"/>
    <property type="match status" value="1"/>
</dbReference>
<dbReference type="EMBL" id="CP038033">
    <property type="protein sequence ID" value="QBQ56596.1"/>
    <property type="molecule type" value="Genomic_DNA"/>
</dbReference>
<dbReference type="KEGG" id="nwr:E3U44_14945"/>
<dbReference type="AlphaFoldDB" id="A0A4P7C6A1"/>
<accession>A0A4P7C6A1</accession>
<dbReference type="OrthoDB" id="9803416at2"/>
<evidence type="ECO:0000256" key="4">
    <source>
        <dbReference type="ARBA" id="ARBA00022475"/>
    </source>
</evidence>
<comment type="function">
    <text evidence="8">Mediates influx of magnesium ions.</text>
</comment>
<evidence type="ECO:0000256" key="8">
    <source>
        <dbReference type="RuleBase" id="RU362010"/>
    </source>
</evidence>
<evidence type="ECO:0000256" key="1">
    <source>
        <dbReference type="ARBA" id="ARBA00004651"/>
    </source>
</evidence>
<dbReference type="GO" id="GO:0005886">
    <property type="term" value="C:plasma membrane"/>
    <property type="evidence" value="ECO:0007669"/>
    <property type="project" value="UniProtKB-SubCell"/>
</dbReference>
<evidence type="ECO:0000256" key="5">
    <source>
        <dbReference type="ARBA" id="ARBA00022692"/>
    </source>
</evidence>
<dbReference type="Pfam" id="PF01544">
    <property type="entry name" value="CorA"/>
    <property type="match status" value="1"/>
</dbReference>
<reference evidence="9 10" key="1">
    <citation type="submission" date="2019-03" db="EMBL/GenBank/DDBJ databases">
        <title>The genome sequence of Nitrosococcus wardiae strain D1FHST reveals the archetypal metabolic capacity of ammonia-oxidizing Gammaproteobacteria.</title>
        <authorList>
            <person name="Wang L."/>
            <person name="Lim C.K."/>
            <person name="Hanson T.E."/>
            <person name="Dang H."/>
            <person name="Klotz M.G."/>
        </authorList>
    </citation>
    <scope>NUCLEOTIDE SEQUENCE [LARGE SCALE GENOMIC DNA]</scope>
    <source>
        <strain evidence="9 10">D1FHS</strain>
    </source>
</reference>
<evidence type="ECO:0000256" key="2">
    <source>
        <dbReference type="ARBA" id="ARBA00009765"/>
    </source>
</evidence>
<proteinExistence type="inferred from homology"/>
<sequence>MDYFTKSYHPPGTPPGTLVAVEGGVEAPLSIRLVDYTAAELREQELANAGECQPYLQGPSNTWIHIQGYAEPAVLHHLGELFNLHPLAMEDVLNTGQRPKVESYDEQLFVILGLAVFNDSTIKTRQVSLFLGEHYIVSFCNGNRDPFGPVRKRLRKNGKRFQSRPIDYLFYTLIDVVIDGGFPVLESFGEELEDLEVELLRCPTRDTLAWIHRIKRELLLLRRIFWPQREVVNGLLREDHCPISEGTRIYLRDCYDHSIQIMELLETYREMTSSMLDVYLSSVSHHTNEIMRVLTIIATIFIPLTFIAGVYGMNFGNNSDSPWAMPELNWYYGYPLIWLVMIGVAVLLLVFFKRRKWF</sequence>
<dbReference type="Gene3D" id="3.30.460.20">
    <property type="entry name" value="CorA soluble domain-like"/>
    <property type="match status" value="1"/>
</dbReference>
<keyword evidence="4 8" id="KW-1003">Cell membrane</keyword>
<organism evidence="9 10">
    <name type="scientific">Nitrosococcus wardiae</name>
    <dbReference type="NCBI Taxonomy" id="1814290"/>
    <lineage>
        <taxon>Bacteria</taxon>
        <taxon>Pseudomonadati</taxon>
        <taxon>Pseudomonadota</taxon>
        <taxon>Gammaproteobacteria</taxon>
        <taxon>Chromatiales</taxon>
        <taxon>Chromatiaceae</taxon>
        <taxon>Nitrosococcus</taxon>
    </lineage>
</organism>
<keyword evidence="5 8" id="KW-0812">Transmembrane</keyword>
<keyword evidence="10" id="KW-1185">Reference proteome</keyword>